<evidence type="ECO:0000256" key="1">
    <source>
        <dbReference type="SAM" id="MobiDB-lite"/>
    </source>
</evidence>
<dbReference type="RefSeq" id="WP_218115837.1">
    <property type="nucleotide sequence ID" value="NZ_CAJVAP010000022.1"/>
</dbReference>
<name>A0A916K1U5_9MICO</name>
<dbReference type="InterPro" id="IPR037523">
    <property type="entry name" value="VOC_core"/>
</dbReference>
<dbReference type="Pfam" id="PF22677">
    <property type="entry name" value="Ble-like_N"/>
    <property type="match status" value="1"/>
</dbReference>
<dbReference type="PROSITE" id="PS51819">
    <property type="entry name" value="VOC"/>
    <property type="match status" value="1"/>
</dbReference>
<comment type="caution">
    <text evidence="3">The sequence shown here is derived from an EMBL/GenBank/DDBJ whole genome shotgun (WGS) entry which is preliminary data.</text>
</comment>
<gene>
    <name evidence="3" type="ORF">LEUCIP111803_01921</name>
</gene>
<feature type="region of interest" description="Disordered" evidence="1">
    <location>
        <begin position="129"/>
        <end position="148"/>
    </location>
</feature>
<evidence type="ECO:0000313" key="4">
    <source>
        <dbReference type="Proteomes" id="UP000693892"/>
    </source>
</evidence>
<keyword evidence="4" id="KW-1185">Reference proteome</keyword>
<proteinExistence type="predicted"/>
<protein>
    <recommendedName>
        <fullName evidence="2">VOC domain-containing protein</fullName>
    </recommendedName>
</protein>
<dbReference type="PANTHER" id="PTHR36503:SF2">
    <property type="entry name" value="BLR2408 PROTEIN"/>
    <property type="match status" value="1"/>
</dbReference>
<accession>A0A916K1U5</accession>
<evidence type="ECO:0000313" key="3">
    <source>
        <dbReference type="EMBL" id="CAG7615800.1"/>
    </source>
</evidence>
<feature type="domain" description="VOC" evidence="2">
    <location>
        <begin position="3"/>
        <end position="127"/>
    </location>
</feature>
<dbReference type="PANTHER" id="PTHR36503">
    <property type="entry name" value="BLR2520 PROTEIN"/>
    <property type="match status" value="1"/>
</dbReference>
<dbReference type="AlphaFoldDB" id="A0A916K1U5"/>
<dbReference type="Proteomes" id="UP000693892">
    <property type="component" value="Unassembled WGS sequence"/>
</dbReference>
<dbReference type="EMBL" id="CAJVAP010000022">
    <property type="protein sequence ID" value="CAG7615800.1"/>
    <property type="molecule type" value="Genomic_DNA"/>
</dbReference>
<organism evidence="3 4">
    <name type="scientific">Leucobacter soli</name>
    <dbReference type="NCBI Taxonomy" id="2812850"/>
    <lineage>
        <taxon>Bacteria</taxon>
        <taxon>Bacillati</taxon>
        <taxon>Actinomycetota</taxon>
        <taxon>Actinomycetes</taxon>
        <taxon>Micrococcales</taxon>
        <taxon>Microbacteriaceae</taxon>
        <taxon>Leucobacter</taxon>
    </lineage>
</organism>
<evidence type="ECO:0000259" key="2">
    <source>
        <dbReference type="PROSITE" id="PS51819"/>
    </source>
</evidence>
<dbReference type="InterPro" id="IPR053863">
    <property type="entry name" value="Glyoxy/Ble-like_N"/>
</dbReference>
<reference evidence="3" key="1">
    <citation type="submission" date="2021-06" db="EMBL/GenBank/DDBJ databases">
        <authorList>
            <person name="Criscuolo A."/>
        </authorList>
    </citation>
    <scope>NUCLEOTIDE SEQUENCE</scope>
    <source>
        <strain evidence="3">CIP111803</strain>
    </source>
</reference>
<sequence>MSTMIFVNLPASDLDRSRAFYTALGCTINPLFTDENAICVVWSDDIFFMVLRREYFATFTDKQIVDPATSAQTSLGFSRTSRADVDAVVAAGAAAGGTELGDPKEHGFMYQRSIADPDGNALEFLYMEPEAAERGPDSYMEEQGGGDA</sequence>